<organism evidence="1 2">
    <name type="scientific">Hydrogenobacter thermophilus (strain DSM 6534 / IAM 12695 / TK-6)</name>
    <dbReference type="NCBI Taxonomy" id="608538"/>
    <lineage>
        <taxon>Bacteria</taxon>
        <taxon>Pseudomonadati</taxon>
        <taxon>Aquificota</taxon>
        <taxon>Aquificia</taxon>
        <taxon>Aquificales</taxon>
        <taxon>Aquificaceae</taxon>
        <taxon>Hydrogenobacter</taxon>
    </lineage>
</organism>
<keyword evidence="2" id="KW-1185">Reference proteome</keyword>
<gene>
    <name evidence="1" type="ordered locus">HTH_0535</name>
</gene>
<reference evidence="1 2" key="1">
    <citation type="journal article" date="2010" name="J. Bacteriol.">
        <title>Complete genome sequence of the thermophilic, obligately chemolithoautotrophic hydrogen-oxidizing bacterium Hydrogenobacter thermophilus TK-6.</title>
        <authorList>
            <person name="Arai H."/>
            <person name="Kanbe H."/>
            <person name="Ishii M."/>
            <person name="Igarashi Y."/>
        </authorList>
    </citation>
    <scope>NUCLEOTIDE SEQUENCE [LARGE SCALE GENOMIC DNA]</scope>
    <source>
        <strain evidence="2">DSM 6534 / IAM 12695 / TK-6</strain>
    </source>
</reference>
<protein>
    <submittedName>
        <fullName evidence="1">Uncharacterized protein</fullName>
    </submittedName>
</protein>
<proteinExistence type="predicted"/>
<dbReference type="EMBL" id="AP011112">
    <property type="protein sequence ID" value="BAI68998.1"/>
    <property type="molecule type" value="Genomic_DNA"/>
</dbReference>
<accession>D3DGP6</accession>
<dbReference type="KEGG" id="hte:Hydth_0533"/>
<name>D3DGP6_HYDTT</name>
<sequence>MRLFKELSDSELLYCREIAKKIRIANRKYERACEILNGGRSVITIGQGKPAKNHVENAYVNKVVWQEFLSALDESEKKLVEEIVEGLDYFTKDELLMLGKINSTGQMLGLW</sequence>
<dbReference type="STRING" id="608538.HTH_0535"/>
<dbReference type="KEGG" id="hth:HTH_0535"/>
<dbReference type="RefSeq" id="WP_012963180.1">
    <property type="nucleotide sequence ID" value="NC_013799.1"/>
</dbReference>
<dbReference type="Proteomes" id="UP000002574">
    <property type="component" value="Chromosome"/>
</dbReference>
<dbReference type="AlphaFoldDB" id="D3DGP6"/>
<evidence type="ECO:0000313" key="2">
    <source>
        <dbReference type="Proteomes" id="UP000002574"/>
    </source>
</evidence>
<evidence type="ECO:0000313" key="1">
    <source>
        <dbReference type="EMBL" id="BAI68998.1"/>
    </source>
</evidence>